<dbReference type="Pfam" id="PF07589">
    <property type="entry name" value="PEP-CTERM"/>
    <property type="match status" value="1"/>
</dbReference>
<accession>A0A517MAB2</accession>
<proteinExistence type="predicted"/>
<name>A0A517MAB2_9BACT</name>
<dbReference type="InterPro" id="IPR013424">
    <property type="entry name" value="Ice-binding_C"/>
</dbReference>
<dbReference type="EMBL" id="CP036262">
    <property type="protein sequence ID" value="QDS91816.1"/>
    <property type="molecule type" value="Genomic_DNA"/>
</dbReference>
<keyword evidence="4" id="KW-1185">Reference proteome</keyword>
<feature type="chain" id="PRO_5021802455" evidence="1">
    <location>
        <begin position="25"/>
        <end position="227"/>
    </location>
</feature>
<gene>
    <name evidence="3" type="ORF">FF011L_05510</name>
</gene>
<organism evidence="3 4">
    <name type="scientific">Roseimaritima multifibrata</name>
    <dbReference type="NCBI Taxonomy" id="1930274"/>
    <lineage>
        <taxon>Bacteria</taxon>
        <taxon>Pseudomonadati</taxon>
        <taxon>Planctomycetota</taxon>
        <taxon>Planctomycetia</taxon>
        <taxon>Pirellulales</taxon>
        <taxon>Pirellulaceae</taxon>
        <taxon>Roseimaritima</taxon>
    </lineage>
</organism>
<feature type="domain" description="Ice-binding protein C-terminal" evidence="2">
    <location>
        <begin position="192"/>
        <end position="217"/>
    </location>
</feature>
<dbReference type="NCBIfam" id="TIGR02595">
    <property type="entry name" value="PEP_CTERM"/>
    <property type="match status" value="1"/>
</dbReference>
<dbReference type="OrthoDB" id="290386at2"/>
<evidence type="ECO:0000313" key="3">
    <source>
        <dbReference type="EMBL" id="QDS91816.1"/>
    </source>
</evidence>
<evidence type="ECO:0000256" key="1">
    <source>
        <dbReference type="SAM" id="SignalP"/>
    </source>
</evidence>
<evidence type="ECO:0000313" key="4">
    <source>
        <dbReference type="Proteomes" id="UP000320672"/>
    </source>
</evidence>
<evidence type="ECO:0000259" key="2">
    <source>
        <dbReference type="Pfam" id="PF07589"/>
    </source>
</evidence>
<sequence precursor="true">MMRTIQLAVACVTVLIATAGQVQAGVILDFAGGSTMFGAGDYTVGFTFSVTAPVAVDGLAWWDEGGDGLNSPHEVGLWTGGGSLLASTFVSNGSTIEPSTSGFGNWLITDIATLNLGLGDYVIGGVQPNSTGGDLLRFPATATTISGIVFGVPIQHFGNGLTLTMPNFTGTGTGTTGIIGALGPNLRLSTAAVPEPSSLALFGIGACVACVGTARRRRREQKQLATT</sequence>
<dbReference type="Proteomes" id="UP000320672">
    <property type="component" value="Chromosome"/>
</dbReference>
<feature type="signal peptide" evidence="1">
    <location>
        <begin position="1"/>
        <end position="24"/>
    </location>
</feature>
<dbReference type="RefSeq" id="WP_145349992.1">
    <property type="nucleotide sequence ID" value="NZ_CP036262.1"/>
</dbReference>
<reference evidence="3 4" key="1">
    <citation type="submission" date="2019-02" db="EMBL/GenBank/DDBJ databases">
        <title>Deep-cultivation of Planctomycetes and their phenomic and genomic characterization uncovers novel biology.</title>
        <authorList>
            <person name="Wiegand S."/>
            <person name="Jogler M."/>
            <person name="Boedeker C."/>
            <person name="Pinto D."/>
            <person name="Vollmers J."/>
            <person name="Rivas-Marin E."/>
            <person name="Kohn T."/>
            <person name="Peeters S.H."/>
            <person name="Heuer A."/>
            <person name="Rast P."/>
            <person name="Oberbeckmann S."/>
            <person name="Bunk B."/>
            <person name="Jeske O."/>
            <person name="Meyerdierks A."/>
            <person name="Storesund J.E."/>
            <person name="Kallscheuer N."/>
            <person name="Luecker S."/>
            <person name="Lage O.M."/>
            <person name="Pohl T."/>
            <person name="Merkel B.J."/>
            <person name="Hornburger P."/>
            <person name="Mueller R.-W."/>
            <person name="Bruemmer F."/>
            <person name="Labrenz M."/>
            <person name="Spormann A.M."/>
            <person name="Op den Camp H."/>
            <person name="Overmann J."/>
            <person name="Amann R."/>
            <person name="Jetten M.S.M."/>
            <person name="Mascher T."/>
            <person name="Medema M.H."/>
            <person name="Devos D.P."/>
            <person name="Kaster A.-K."/>
            <person name="Ovreas L."/>
            <person name="Rohde M."/>
            <person name="Galperin M.Y."/>
            <person name="Jogler C."/>
        </authorList>
    </citation>
    <scope>NUCLEOTIDE SEQUENCE [LARGE SCALE GENOMIC DNA]</scope>
    <source>
        <strain evidence="3 4">FF011L</strain>
    </source>
</reference>
<dbReference type="KEGG" id="rml:FF011L_05510"/>
<protein>
    <submittedName>
        <fullName evidence="3">PEP-CTERM motif protein</fullName>
    </submittedName>
</protein>
<dbReference type="AlphaFoldDB" id="A0A517MAB2"/>
<keyword evidence="1" id="KW-0732">Signal</keyword>